<comment type="caution">
    <text evidence="1">The sequence shown here is derived from an EMBL/GenBank/DDBJ whole genome shotgun (WGS) entry which is preliminary data.</text>
</comment>
<accession>A0A369B550</accession>
<dbReference type="Proteomes" id="UP000253034">
    <property type="component" value="Unassembled WGS sequence"/>
</dbReference>
<proteinExistence type="predicted"/>
<protein>
    <submittedName>
        <fullName evidence="1">Uncharacterized protein</fullName>
    </submittedName>
</protein>
<dbReference type="OrthoDB" id="108903at2"/>
<keyword evidence="2" id="KW-1185">Reference proteome</keyword>
<reference evidence="1 2" key="1">
    <citation type="submission" date="2018-07" db="EMBL/GenBank/DDBJ databases">
        <title>Genomic Encyclopedia of Type Strains, Phase IV (KMG-IV): sequencing the most valuable type-strain genomes for metagenomic binning, comparative biology and taxonomic classification.</title>
        <authorList>
            <person name="Goeker M."/>
        </authorList>
    </citation>
    <scope>NUCLEOTIDE SEQUENCE [LARGE SCALE GENOMIC DNA]</scope>
    <source>
        <strain evidence="1 2">DSM 27016</strain>
    </source>
</reference>
<dbReference type="AlphaFoldDB" id="A0A369B550"/>
<name>A0A369B550_9FIRM</name>
<dbReference type="RefSeq" id="WP_114297772.1">
    <property type="nucleotide sequence ID" value="NZ_QPJT01000010.1"/>
</dbReference>
<dbReference type="EMBL" id="QPJT01000010">
    <property type="protein sequence ID" value="RCX16613.1"/>
    <property type="molecule type" value="Genomic_DNA"/>
</dbReference>
<evidence type="ECO:0000313" key="2">
    <source>
        <dbReference type="Proteomes" id="UP000253034"/>
    </source>
</evidence>
<gene>
    <name evidence="1" type="ORF">DFR58_110110</name>
</gene>
<dbReference type="PROSITE" id="PS51257">
    <property type="entry name" value="PROKAR_LIPOPROTEIN"/>
    <property type="match status" value="1"/>
</dbReference>
<evidence type="ECO:0000313" key="1">
    <source>
        <dbReference type="EMBL" id="RCX16613.1"/>
    </source>
</evidence>
<organism evidence="1 2">
    <name type="scientific">Anaerobacterium chartisolvens</name>
    <dbReference type="NCBI Taxonomy" id="1297424"/>
    <lineage>
        <taxon>Bacteria</taxon>
        <taxon>Bacillati</taxon>
        <taxon>Bacillota</taxon>
        <taxon>Clostridia</taxon>
        <taxon>Eubacteriales</taxon>
        <taxon>Oscillospiraceae</taxon>
        <taxon>Anaerobacterium</taxon>
    </lineage>
</organism>
<sequence>MIKTIGKAMIWIFIFSILLVGCSRNNISREEKLMGLSHDIEIEGMIYSIGAGEIIDNQTITYNISLFNWDIKEKYIKWVEPVLTSKFSDKVRDMEDKVIIEKTIKPNTSLDINFQINFDAKGLSKEDIVNLEPYITDIKVVTEDKLGLKYGAKPFKEDEANLTESKTYSNTDYHVSLKYPSDWELNPKYTVRYEDKDGFFQISAINGEGLSIDKVTELDTLHKLQPYGSNPQIKELTIQGQEARLILPSTDQPKEMQNQAGLIVKYPTAVKIDNTTYFYFVLWADKAHIEQISKTISFAY</sequence>